<evidence type="ECO:0008006" key="8">
    <source>
        <dbReference type="Google" id="ProtNLM"/>
    </source>
</evidence>
<dbReference type="AlphaFoldDB" id="A0AAD5WZ37"/>
<protein>
    <recommendedName>
        <fullName evidence="8">Pentatricopeptide repeat-containing protein</fullName>
    </recommendedName>
</protein>
<proteinExistence type="inferred from homology"/>
<dbReference type="PANTHER" id="PTHR47447">
    <property type="entry name" value="OS03G0856100 PROTEIN"/>
    <property type="match status" value="1"/>
</dbReference>
<evidence type="ECO:0000256" key="2">
    <source>
        <dbReference type="ARBA" id="ARBA00022737"/>
    </source>
</evidence>
<dbReference type="Proteomes" id="UP001212841">
    <property type="component" value="Unassembled WGS sequence"/>
</dbReference>
<name>A0AAD5WZ37_9FUNG</name>
<evidence type="ECO:0000313" key="6">
    <source>
        <dbReference type="EMBL" id="KAJ3026414.1"/>
    </source>
</evidence>
<feature type="repeat" description="PPR" evidence="5">
    <location>
        <begin position="330"/>
        <end position="364"/>
    </location>
</feature>
<dbReference type="PANTHER" id="PTHR47447:SF17">
    <property type="entry name" value="OS12G0638900 PROTEIN"/>
    <property type="match status" value="1"/>
</dbReference>
<dbReference type="EMBL" id="JADGJD010003009">
    <property type="protein sequence ID" value="KAJ3026414.1"/>
    <property type="molecule type" value="Genomic_DNA"/>
</dbReference>
<keyword evidence="2" id="KW-0677">Repeat</keyword>
<evidence type="ECO:0000256" key="4">
    <source>
        <dbReference type="ARBA" id="ARBA00044511"/>
    </source>
</evidence>
<evidence type="ECO:0000256" key="1">
    <source>
        <dbReference type="ARBA" id="ARBA00006192"/>
    </source>
</evidence>
<gene>
    <name evidence="6" type="ORF">HK097_006452</name>
</gene>
<comment type="similarity">
    <text evidence="1">Belongs to the CCM1 family.</text>
</comment>
<comment type="subunit">
    <text evidence="4">Binds to mitochondrial small subunit 15S rRNA.</text>
</comment>
<feature type="repeat" description="PPR" evidence="5">
    <location>
        <begin position="81"/>
        <end position="115"/>
    </location>
</feature>
<accession>A0AAD5WZ37</accession>
<dbReference type="PROSITE" id="PS51375">
    <property type="entry name" value="PPR"/>
    <property type="match status" value="2"/>
</dbReference>
<comment type="function">
    <text evidence="3">Regulates mitochondrial small subunit maturation by controlling 15S rRNA 5'-end processing. Localizes to the 5' precursor of the 15S rRNA in a position that is subsequently occupied by mS47 in the mature yeast mtSSU. Uses structure and sequence-specific RNA recognition, binding to a single-stranded region of the precursor and specifically recognizing bases -6 to -1. The exchange of Ccm1 for mS47 is coupled to the irreversible removal of precursor rRNA that is accompanied by conformational changes of the mitoribosomal proteins uS5m and mS26. These conformational changes signal completion of 5'-end rRNA processing through protection of the mature 5'-end of the 15S rRNA and stabilization of mS47. The removal of the 5' precursor together with the dissociation of Ccm1 may be catalyzed by the 5'-3' exoribonuclease Pet127. Involved in the specific removal of group I introns in mitochondrial encoded transcripts.</text>
</comment>
<dbReference type="Pfam" id="PF13812">
    <property type="entry name" value="PPR_3"/>
    <property type="match status" value="1"/>
</dbReference>
<evidence type="ECO:0000313" key="7">
    <source>
        <dbReference type="Proteomes" id="UP001212841"/>
    </source>
</evidence>
<evidence type="ECO:0000256" key="5">
    <source>
        <dbReference type="PROSITE-ProRule" id="PRU00708"/>
    </source>
</evidence>
<comment type="caution">
    <text evidence="6">The sequence shown here is derived from an EMBL/GenBank/DDBJ whole genome shotgun (WGS) entry which is preliminary data.</text>
</comment>
<dbReference type="Pfam" id="PF13041">
    <property type="entry name" value="PPR_2"/>
    <property type="match status" value="1"/>
</dbReference>
<dbReference type="InterPro" id="IPR011990">
    <property type="entry name" value="TPR-like_helical_dom_sf"/>
</dbReference>
<dbReference type="Pfam" id="PF01535">
    <property type="entry name" value="PPR"/>
    <property type="match status" value="1"/>
</dbReference>
<evidence type="ECO:0000256" key="3">
    <source>
        <dbReference type="ARBA" id="ARBA00044493"/>
    </source>
</evidence>
<sequence length="380" mass="43830">MRVGGNTTWTLHEAFRSHDRKAAWQTWLELRKKRRSLTRVFQHDDFSQILQFTVAHTIPEKAARYSSFVLQDMRRAKRLPDLRDYRAIMSIQLRVGDVRKITQLFQELVEQGLEPDVKIYTILLASYSKTKNKNLLWTTWEQMVERLPGSEVDMDARSVMVEALGRAGDVSGAEMLVEDIERALRRRNGGVKEEGRTLLADIQLYEAMIRAYGVTGQLQAAMRNFRTLVVERPDFGKRGAVGLNTFDAVLEACAVNDDFESALEFWNSLVDRCKEISTAHPPLDSAPKKRPYMLPRPTSYDYMMSLYAARGDVERVRALFDEKRAWYQPDVAMFRHLINVHLRKEQMKEAVGVYDEMVGMGLMPDVDTVEAVMRAKRSGW</sequence>
<reference evidence="6" key="1">
    <citation type="submission" date="2020-05" db="EMBL/GenBank/DDBJ databases">
        <title>Phylogenomic resolution of chytrid fungi.</title>
        <authorList>
            <person name="Stajich J.E."/>
            <person name="Amses K."/>
            <person name="Simmons R."/>
            <person name="Seto K."/>
            <person name="Myers J."/>
            <person name="Bonds A."/>
            <person name="Quandt C.A."/>
            <person name="Barry K."/>
            <person name="Liu P."/>
            <person name="Grigoriev I."/>
            <person name="Longcore J.E."/>
            <person name="James T.Y."/>
        </authorList>
    </citation>
    <scope>NUCLEOTIDE SEQUENCE</scope>
    <source>
        <strain evidence="6">JEL0318</strain>
    </source>
</reference>
<keyword evidence="7" id="KW-1185">Reference proteome</keyword>
<dbReference type="InterPro" id="IPR002885">
    <property type="entry name" value="PPR_rpt"/>
</dbReference>
<dbReference type="NCBIfam" id="TIGR00756">
    <property type="entry name" value="PPR"/>
    <property type="match status" value="1"/>
</dbReference>
<dbReference type="Gene3D" id="1.25.40.10">
    <property type="entry name" value="Tetratricopeptide repeat domain"/>
    <property type="match status" value="3"/>
</dbReference>
<organism evidence="6 7">
    <name type="scientific">Rhizophlyctis rosea</name>
    <dbReference type="NCBI Taxonomy" id="64517"/>
    <lineage>
        <taxon>Eukaryota</taxon>
        <taxon>Fungi</taxon>
        <taxon>Fungi incertae sedis</taxon>
        <taxon>Chytridiomycota</taxon>
        <taxon>Chytridiomycota incertae sedis</taxon>
        <taxon>Chytridiomycetes</taxon>
        <taxon>Rhizophlyctidales</taxon>
        <taxon>Rhizophlyctidaceae</taxon>
        <taxon>Rhizophlyctis</taxon>
    </lineage>
</organism>